<organism evidence="6 7">
    <name type="scientific">Thermoplasma volcanium (strain ATCC 51530 / DSM 4299 / JCM 9571 / NBRC 15438 / GSS1)</name>
    <dbReference type="NCBI Taxonomy" id="273116"/>
    <lineage>
        <taxon>Archaea</taxon>
        <taxon>Methanobacteriati</taxon>
        <taxon>Thermoplasmatota</taxon>
        <taxon>Thermoplasmata</taxon>
        <taxon>Thermoplasmatales</taxon>
        <taxon>Thermoplasmataceae</taxon>
        <taxon>Thermoplasma</taxon>
    </lineage>
</organism>
<dbReference type="InterPro" id="IPR052962">
    <property type="entry name" value="AA_Transporter_AGT"/>
</dbReference>
<dbReference type="InterPro" id="IPR002293">
    <property type="entry name" value="AA/rel_permease1"/>
</dbReference>
<evidence type="ECO:0000256" key="4">
    <source>
        <dbReference type="ARBA" id="ARBA00023136"/>
    </source>
</evidence>
<dbReference type="PANTHER" id="PTHR47547:SF1">
    <property type="entry name" value="ASPARTATE-PROTON SYMPORTER"/>
    <property type="match status" value="1"/>
</dbReference>
<protein>
    <submittedName>
        <fullName evidence="6">Amino acid transporter</fullName>
    </submittedName>
</protein>
<feature type="transmembrane region" description="Helical" evidence="5">
    <location>
        <begin position="136"/>
        <end position="159"/>
    </location>
</feature>
<dbReference type="STRING" id="273116.gene:9381565"/>
<feature type="transmembrane region" description="Helical" evidence="5">
    <location>
        <begin position="20"/>
        <end position="41"/>
    </location>
</feature>
<evidence type="ECO:0000256" key="3">
    <source>
        <dbReference type="ARBA" id="ARBA00022989"/>
    </source>
</evidence>
<dbReference type="PaxDb" id="273116-14324991"/>
<keyword evidence="7" id="KW-1185">Reference proteome</keyword>
<dbReference type="EMBL" id="BA000011">
    <property type="protein sequence ID" value="BAB59917.1"/>
    <property type="molecule type" value="Genomic_DNA"/>
</dbReference>
<evidence type="ECO:0000256" key="2">
    <source>
        <dbReference type="ARBA" id="ARBA00022692"/>
    </source>
</evidence>
<name>Q97AN5_THEVO</name>
<comment type="subcellular location">
    <subcellularLocation>
        <location evidence="1">Membrane</location>
        <topology evidence="1">Multi-pass membrane protein</topology>
    </subcellularLocation>
</comment>
<dbReference type="PANTHER" id="PTHR47547">
    <property type="match status" value="1"/>
</dbReference>
<accession>Q97AN5</accession>
<gene>
    <name evidence="6" type="ORF">TVG0780158</name>
</gene>
<keyword evidence="3 5" id="KW-1133">Transmembrane helix</keyword>
<feature type="transmembrane region" description="Helical" evidence="5">
    <location>
        <begin position="201"/>
        <end position="220"/>
    </location>
</feature>
<dbReference type="Proteomes" id="UP000001017">
    <property type="component" value="Chromosome"/>
</dbReference>
<feature type="transmembrane region" description="Helical" evidence="5">
    <location>
        <begin position="171"/>
        <end position="189"/>
    </location>
</feature>
<evidence type="ECO:0000313" key="6">
    <source>
        <dbReference type="EMBL" id="BAB59917.1"/>
    </source>
</evidence>
<evidence type="ECO:0000313" key="7">
    <source>
        <dbReference type="Proteomes" id="UP000001017"/>
    </source>
</evidence>
<reference evidence="6 7" key="2">
    <citation type="journal article" date="2000" name="Proc. Natl. Acad. Sci. U.S.A.">
        <title>Archaeal adaptation to higher temperatures revealed by genomic sequence of Thermoplasma volcanium.</title>
        <authorList>
            <person name="Kawashima T."/>
            <person name="Amano N."/>
            <person name="Koike H."/>
            <person name="Makino S."/>
            <person name="Higuchi S."/>
            <person name="Kawashima-Ohya Y."/>
            <person name="Watanabe K."/>
            <person name="Yamazaki M."/>
            <person name="Kanehori K."/>
            <person name="Kawamoto T."/>
            <person name="Nunoshiba T."/>
            <person name="Yamamoto Y."/>
            <person name="Aramaki H."/>
            <person name="Makino K."/>
            <person name="Suzuki M."/>
        </authorList>
    </citation>
    <scope>NUCLEOTIDE SEQUENCE [LARGE SCALE GENOMIC DNA]</scope>
    <source>
        <strain evidence="7">ATCC 51530 / DSM 4299 / JCM 9571 / NBRC 15438 / GSS1</strain>
    </source>
</reference>
<dbReference type="HOGENOM" id="CLU_088582_0_0_2"/>
<dbReference type="AlphaFoldDB" id="Q97AN5"/>
<evidence type="ECO:0000256" key="1">
    <source>
        <dbReference type="ARBA" id="ARBA00004141"/>
    </source>
</evidence>
<dbReference type="GO" id="GO:0016020">
    <property type="term" value="C:membrane"/>
    <property type="evidence" value="ECO:0007669"/>
    <property type="project" value="UniProtKB-SubCell"/>
</dbReference>
<dbReference type="Pfam" id="PF13520">
    <property type="entry name" value="AA_permease_2"/>
    <property type="match status" value="1"/>
</dbReference>
<sequence length="265" mass="28374">MHVLYMESSFSKGYKKDLSLFNLVMLNSMGMIGSGWLFAALYTSSYAGSFGSIVSWILGGVIVALVALTFMEVSSAFPLAGGSTPMGEFAFGKLGGFIAGWGAWISDIMTPPIEAVAMVTYLSFFVKGLITPSGILLPLGYLVVIIVLIVIFLINLQAVKVFGNVTSGIMIWKWAVPALAVITLISLAFHPSNFAIAGRFYQGYSGIFYALVLGGVVFSFEGFRGAINMAAESQHRDYIWKSVIIAVGGCACPLFSNTGSFHRCA</sequence>
<keyword evidence="4 5" id="KW-0472">Membrane</keyword>
<reference evidence="6 7" key="1">
    <citation type="journal article" date="1999" name="Proc. Jpn. Acad.">
        <title>Determination of the complete genomic DNA sequence of Thermoplasma volvanium GSS1.</title>
        <authorList>
            <person name="Kawashima T."/>
            <person name="Yamamoto Y."/>
            <person name="Aramaki H."/>
            <person name="Nunoshiba T."/>
            <person name="Kawamoto T."/>
            <person name="Watanabe K."/>
            <person name="Yamazaki M."/>
            <person name="Kanehori K."/>
            <person name="Amano N."/>
            <person name="Ohya Y."/>
            <person name="Makino K."/>
            <person name="Suzuki M."/>
        </authorList>
    </citation>
    <scope>NUCLEOTIDE SEQUENCE [LARGE SCALE GENOMIC DNA]</scope>
    <source>
        <strain evidence="7">ATCC 51530 / DSM 4299 / JCM 9571 / NBRC 15438 / GSS1</strain>
    </source>
</reference>
<dbReference type="GO" id="GO:0022857">
    <property type="term" value="F:transmembrane transporter activity"/>
    <property type="evidence" value="ECO:0007669"/>
    <property type="project" value="InterPro"/>
</dbReference>
<dbReference type="PhylomeDB" id="Q97AN5"/>
<dbReference type="KEGG" id="tvo:TVG0780158"/>
<feature type="transmembrane region" description="Helical" evidence="5">
    <location>
        <begin position="53"/>
        <end position="77"/>
    </location>
</feature>
<keyword evidence="2 5" id="KW-0812">Transmembrane</keyword>
<evidence type="ECO:0000256" key="5">
    <source>
        <dbReference type="SAM" id="Phobius"/>
    </source>
</evidence>
<dbReference type="Gene3D" id="1.20.1740.10">
    <property type="entry name" value="Amino acid/polyamine transporter I"/>
    <property type="match status" value="1"/>
</dbReference>
<proteinExistence type="predicted"/>
<dbReference type="eggNOG" id="arCOG00009">
    <property type="taxonomic scope" value="Archaea"/>
</dbReference>